<proteinExistence type="predicted"/>
<protein>
    <submittedName>
        <fullName evidence="1">Uncharacterized protein</fullName>
    </submittedName>
</protein>
<dbReference type="AlphaFoldDB" id="A0A4Q0PDT5"/>
<organism evidence="1 2">
    <name type="scientific">Leeuwenhoekiella marinoflava</name>
    <dbReference type="NCBI Taxonomy" id="988"/>
    <lineage>
        <taxon>Bacteria</taxon>
        <taxon>Pseudomonadati</taxon>
        <taxon>Bacteroidota</taxon>
        <taxon>Flavobacteriia</taxon>
        <taxon>Flavobacteriales</taxon>
        <taxon>Flavobacteriaceae</taxon>
        <taxon>Leeuwenhoekiella</taxon>
    </lineage>
</organism>
<dbReference type="Proteomes" id="UP000290608">
    <property type="component" value="Unassembled WGS sequence"/>
</dbReference>
<gene>
    <name evidence="1" type="ORF">DSL99_3595</name>
</gene>
<evidence type="ECO:0000313" key="2">
    <source>
        <dbReference type="Proteomes" id="UP000290608"/>
    </source>
</evidence>
<sequence length="29" mass="3484">MLNYSYNILAIVNKETNNDTTNKYRKNFT</sequence>
<accession>A0A4Q0PDT5</accession>
<name>A0A4Q0PDT5_9FLAO</name>
<dbReference type="EMBL" id="QOVL01000024">
    <property type="protein sequence ID" value="RXG25007.1"/>
    <property type="molecule type" value="Genomic_DNA"/>
</dbReference>
<reference evidence="1 2" key="1">
    <citation type="submission" date="2018-07" db="EMBL/GenBank/DDBJ databases">
        <title>Leeuwenhoekiella genomics.</title>
        <authorList>
            <person name="Tahon G."/>
            <person name="Willems A."/>
        </authorList>
    </citation>
    <scope>NUCLEOTIDE SEQUENCE [LARGE SCALE GENOMIC DNA]</scope>
    <source>
        <strain evidence="1 2">LMG 1345</strain>
    </source>
</reference>
<comment type="caution">
    <text evidence="1">The sequence shown here is derived from an EMBL/GenBank/DDBJ whole genome shotgun (WGS) entry which is preliminary data.</text>
</comment>
<evidence type="ECO:0000313" key="1">
    <source>
        <dbReference type="EMBL" id="RXG25007.1"/>
    </source>
</evidence>